<reference evidence="2 3" key="1">
    <citation type="submission" date="2016-02" db="EMBL/GenBank/DDBJ databases">
        <title>Complete genome of Sinomonas atrocyanea KCTC 3377.</title>
        <authorList>
            <person name="Kim K.M."/>
        </authorList>
    </citation>
    <scope>NUCLEOTIDE SEQUENCE [LARGE SCALE GENOMIC DNA]</scope>
    <source>
        <strain evidence="2 3">KCTC 3377</strain>
    </source>
</reference>
<dbReference type="AlphaFoldDB" id="A0A127A2N7"/>
<dbReference type="InterPro" id="IPR029039">
    <property type="entry name" value="Flavoprotein-like_sf"/>
</dbReference>
<dbReference type="PANTHER" id="PTHR38030">
    <property type="entry name" value="PROTOPORPHYRINOGEN IX DEHYDROGENASE [MENAQUINONE]"/>
    <property type="match status" value="1"/>
</dbReference>
<dbReference type="OrthoDB" id="9795729at2"/>
<sequence length="181" mass="19865">MSKVLVAYSTHEGQTAKIADFIAGVLRTRGVEADTCDVKESADPALFDYDGVIVGGSVHGGKHDKHVVDYVRRNRHALVGVPSAFFSVSLSAAGGDTEEAEGYVKKFEEQSGWLPKRIALFGGGLPYKHLNFLMRHVMKRIVEDKPGDLGTDTSRDYVYTEWDGVRRFAEDFAAELEATPA</sequence>
<proteinExistence type="predicted"/>
<dbReference type="SUPFAM" id="SSF52218">
    <property type="entry name" value="Flavoproteins"/>
    <property type="match status" value="1"/>
</dbReference>
<dbReference type="Proteomes" id="UP000070134">
    <property type="component" value="Chromosome"/>
</dbReference>
<evidence type="ECO:0000313" key="3">
    <source>
        <dbReference type="Proteomes" id="UP000070134"/>
    </source>
</evidence>
<accession>A0A127A2N7</accession>
<dbReference type="GO" id="GO:0006783">
    <property type="term" value="P:heme biosynthetic process"/>
    <property type="evidence" value="ECO:0007669"/>
    <property type="project" value="TreeGrafter"/>
</dbReference>
<protein>
    <submittedName>
        <fullName evidence="2">Protoporphyrinogen oxidase</fullName>
    </submittedName>
</protein>
<dbReference type="EMBL" id="CP014518">
    <property type="protein sequence ID" value="AMM31912.1"/>
    <property type="molecule type" value="Genomic_DNA"/>
</dbReference>
<dbReference type="PANTHER" id="PTHR38030:SF2">
    <property type="entry name" value="PROTOPORPHYRINOGEN IX DEHYDROGENASE [QUINONE]"/>
    <property type="match status" value="1"/>
</dbReference>
<dbReference type="GO" id="GO:0010181">
    <property type="term" value="F:FMN binding"/>
    <property type="evidence" value="ECO:0007669"/>
    <property type="project" value="InterPro"/>
</dbReference>
<dbReference type="Pfam" id="PF12724">
    <property type="entry name" value="Flavodoxin_5"/>
    <property type="match status" value="1"/>
</dbReference>
<dbReference type="GO" id="GO:0070819">
    <property type="term" value="F:menaquinone-dependent protoporphyrinogen oxidase activity"/>
    <property type="evidence" value="ECO:0007669"/>
    <property type="project" value="TreeGrafter"/>
</dbReference>
<evidence type="ECO:0000259" key="1">
    <source>
        <dbReference type="PROSITE" id="PS50902"/>
    </source>
</evidence>
<organism evidence="2 3">
    <name type="scientific">Sinomonas atrocyanea</name>
    <dbReference type="NCBI Taxonomy" id="37927"/>
    <lineage>
        <taxon>Bacteria</taxon>
        <taxon>Bacillati</taxon>
        <taxon>Actinomycetota</taxon>
        <taxon>Actinomycetes</taxon>
        <taxon>Micrococcales</taxon>
        <taxon>Micrococcaceae</taxon>
        <taxon>Sinomonas</taxon>
    </lineage>
</organism>
<dbReference type="InterPro" id="IPR052200">
    <property type="entry name" value="Protoporphyrinogen_IX_DH"/>
</dbReference>
<evidence type="ECO:0000313" key="2">
    <source>
        <dbReference type="EMBL" id="AMM31912.1"/>
    </source>
</evidence>
<dbReference type="InterPro" id="IPR026816">
    <property type="entry name" value="Flavodoxin_dom"/>
</dbReference>
<dbReference type="KEGG" id="satk:SA2016_1230"/>
<dbReference type="Gene3D" id="3.40.50.360">
    <property type="match status" value="1"/>
</dbReference>
<dbReference type="PROSITE" id="PS50902">
    <property type="entry name" value="FLAVODOXIN_LIKE"/>
    <property type="match status" value="1"/>
</dbReference>
<dbReference type="STRING" id="37927.SA2016_1230"/>
<keyword evidence="3" id="KW-1185">Reference proteome</keyword>
<dbReference type="PATRIC" id="fig|37927.3.peg.1275"/>
<dbReference type="RefSeq" id="WP_066496580.1">
    <property type="nucleotide sequence ID" value="NZ_BJMO01000069.1"/>
</dbReference>
<name>A0A127A2N7_9MICC</name>
<dbReference type="InterPro" id="IPR008254">
    <property type="entry name" value="Flavodoxin/NO_synth"/>
</dbReference>
<feature type="domain" description="Flavodoxin-like" evidence="1">
    <location>
        <begin position="4"/>
        <end position="173"/>
    </location>
</feature>
<gene>
    <name evidence="2" type="ORF">SA2016_1230</name>
</gene>